<evidence type="ECO:0000259" key="4">
    <source>
        <dbReference type="PROSITE" id="PS50937"/>
    </source>
</evidence>
<dbReference type="PRINTS" id="PR00040">
    <property type="entry name" value="HTHMERR"/>
</dbReference>
<dbReference type="PROSITE" id="PS50937">
    <property type="entry name" value="HTH_MERR_2"/>
    <property type="match status" value="1"/>
</dbReference>
<dbReference type="Pfam" id="PF13411">
    <property type="entry name" value="MerR_1"/>
    <property type="match status" value="1"/>
</dbReference>
<evidence type="ECO:0000256" key="2">
    <source>
        <dbReference type="ARBA" id="ARBA00022603"/>
    </source>
</evidence>
<dbReference type="Proteomes" id="UP000002700">
    <property type="component" value="Chromosome I"/>
</dbReference>
<feature type="domain" description="HTH merR-type" evidence="4">
    <location>
        <begin position="31"/>
        <end position="100"/>
    </location>
</feature>
<dbReference type="GO" id="GO:0008168">
    <property type="term" value="F:methyltransferase activity"/>
    <property type="evidence" value="ECO:0007669"/>
    <property type="project" value="UniProtKB-KW"/>
</dbReference>
<evidence type="ECO:0000313" key="5">
    <source>
        <dbReference type="EMBL" id="ABA48504.1"/>
    </source>
</evidence>
<protein>
    <submittedName>
        <fullName evidence="5">Transcriptional regulator, MerR family</fullName>
    </submittedName>
</protein>
<dbReference type="PANTHER" id="PTHR43619">
    <property type="entry name" value="S-ADENOSYL-L-METHIONINE-DEPENDENT METHYLTRANSFERASE YKTD-RELATED"/>
    <property type="match status" value="1"/>
</dbReference>
<keyword evidence="2" id="KW-0489">Methyltransferase</keyword>
<dbReference type="InterPro" id="IPR009061">
    <property type="entry name" value="DNA-bd_dom_put_sf"/>
</dbReference>
<comment type="similarity">
    <text evidence="1">Belongs to the UPF0677 family.</text>
</comment>
<reference evidence="5 6" key="1">
    <citation type="submission" date="2005-09" db="EMBL/GenBank/DDBJ databases">
        <authorList>
            <person name="Woods D.E."/>
            <person name="Nierman W.C."/>
        </authorList>
    </citation>
    <scope>NUCLEOTIDE SEQUENCE [LARGE SCALE GENOMIC DNA]</scope>
    <source>
        <strain evidence="5 6">1710b</strain>
    </source>
</reference>
<dbReference type="Pfam" id="PF04072">
    <property type="entry name" value="LCM"/>
    <property type="match status" value="1"/>
</dbReference>
<dbReference type="AlphaFoldDB" id="Q3JTH3"/>
<dbReference type="EMBL" id="CP000124">
    <property type="protein sequence ID" value="ABA48504.1"/>
    <property type="molecule type" value="Genomic_DNA"/>
</dbReference>
<name>Q3JTH3_BURP1</name>
<dbReference type="PROSITE" id="PS00552">
    <property type="entry name" value="HTH_MERR_1"/>
    <property type="match status" value="1"/>
</dbReference>
<dbReference type="SMART" id="SM00422">
    <property type="entry name" value="HTH_MERR"/>
    <property type="match status" value="1"/>
</dbReference>
<dbReference type="GO" id="GO:0032259">
    <property type="term" value="P:methylation"/>
    <property type="evidence" value="ECO:0007669"/>
    <property type="project" value="UniProtKB-KW"/>
</dbReference>
<gene>
    <name evidence="5" type="ordered locus">BURPS1710b_1729</name>
</gene>
<dbReference type="InterPro" id="IPR007213">
    <property type="entry name" value="Ppm1/Ppm2/Tcmp"/>
</dbReference>
<dbReference type="SUPFAM" id="SSF53335">
    <property type="entry name" value="S-adenosyl-L-methionine-dependent methyltransferases"/>
    <property type="match status" value="1"/>
</dbReference>
<dbReference type="Gene3D" id="3.40.50.150">
    <property type="entry name" value="Vaccinia Virus protein VP39"/>
    <property type="match status" value="1"/>
</dbReference>
<dbReference type="InterPro" id="IPR011610">
    <property type="entry name" value="SAM_mthyl_Trfase_ML2640-like"/>
</dbReference>
<dbReference type="SUPFAM" id="SSF46955">
    <property type="entry name" value="Putative DNA-binding domain"/>
    <property type="match status" value="1"/>
</dbReference>
<sequence length="659" mass="72129">MAGSRICRFRLHLTLRYVLWLVDIDDGDRMRLKIGELAKKVGLSVRALHHYDAIGLLSPSQRTDGGARLYGRDDLIRLHRIEALKRFGYSLPAIQASLDGPPAGAPLQILRRQIAALDAQAARAQRLSRHLQHLVAMVAAGGETAAIDWLNVLELMNMYQKHLDDNELDTLLASGPDTVAPMDPSWVGLVDEVRDAMRRALPADSDAAQALAWRWSRLMNRMTRNDPALAGKLMGIQLGEPRAQHIVGITPAMLTWIGEACAHARCTLFAKYLNPAQIAEVRRRQLADTHMHAWLALVAELRAHMEAGVDAGAAPVQAIVARWQQLFRDSFCGEDEGLEAKVRDALMREPDLQLGGGFDEALLVYLNKAHIAGRDIASGDDGPKPSALMVAKQRAAHQLLDQPLVLDDPIALSILGAAEEQALRADLDRFRYPASLGMRSSVVVRSRLADDMRAEAIGRGVRQYVVLGAGLDTSAYRHPEAPGRLFEVDLPATQRWKQARLREAGIAPPRSLRFVPVDFEHVSLADGLARAGFDPGAPALFSWLGVTMYLDEAAVVETLRFIAGCAKGSAVLFEYVTPLSGLPPMMRIAMEQLTAQLAARGEPWKCFFEPAALAEMLIGLGFGSIGAWSPDELNRRYLADRADGLHIGATPARLILATV</sequence>
<dbReference type="GO" id="GO:0003677">
    <property type="term" value="F:DNA binding"/>
    <property type="evidence" value="ECO:0007669"/>
    <property type="project" value="InterPro"/>
</dbReference>
<evidence type="ECO:0000256" key="1">
    <source>
        <dbReference type="ARBA" id="ARBA00008138"/>
    </source>
</evidence>
<dbReference type="Gene3D" id="1.10.1660.10">
    <property type="match status" value="1"/>
</dbReference>
<organism evidence="5 6">
    <name type="scientific">Burkholderia pseudomallei (strain 1710b)</name>
    <dbReference type="NCBI Taxonomy" id="320372"/>
    <lineage>
        <taxon>Bacteria</taxon>
        <taxon>Pseudomonadati</taxon>
        <taxon>Pseudomonadota</taxon>
        <taxon>Betaproteobacteria</taxon>
        <taxon>Burkholderiales</taxon>
        <taxon>Burkholderiaceae</taxon>
        <taxon>Burkholderia</taxon>
        <taxon>pseudomallei group</taxon>
    </lineage>
</organism>
<dbReference type="KEGG" id="bpm:BURPS1710b_1729"/>
<proteinExistence type="inferred from homology"/>
<evidence type="ECO:0000313" key="6">
    <source>
        <dbReference type="Proteomes" id="UP000002700"/>
    </source>
</evidence>
<dbReference type="NCBIfam" id="TIGR00027">
    <property type="entry name" value="mthyl_TIGR00027"/>
    <property type="match status" value="1"/>
</dbReference>
<dbReference type="GO" id="GO:0006355">
    <property type="term" value="P:regulation of DNA-templated transcription"/>
    <property type="evidence" value="ECO:0007669"/>
    <property type="project" value="InterPro"/>
</dbReference>
<evidence type="ECO:0000256" key="3">
    <source>
        <dbReference type="ARBA" id="ARBA00022679"/>
    </source>
</evidence>
<dbReference type="InterPro" id="IPR029063">
    <property type="entry name" value="SAM-dependent_MTases_sf"/>
</dbReference>
<accession>Q3JTH3</accession>
<dbReference type="HOGENOM" id="CLU_031609_0_0_4"/>
<dbReference type="PANTHER" id="PTHR43619:SF2">
    <property type="entry name" value="S-ADENOSYL-L-METHIONINE-DEPENDENT METHYLTRANSFERASES SUPERFAMILY PROTEIN"/>
    <property type="match status" value="1"/>
</dbReference>
<dbReference type="InterPro" id="IPR000551">
    <property type="entry name" value="MerR-type_HTH_dom"/>
</dbReference>
<dbReference type="EnsemblBacteria" id="ABA48504">
    <property type="protein sequence ID" value="ABA48504"/>
    <property type="gene ID" value="BURPS1710b_1729"/>
</dbReference>
<keyword evidence="3" id="KW-0808">Transferase</keyword>